<reference evidence="3" key="2">
    <citation type="submission" date="2020-12" db="EMBL/GenBank/DDBJ databases">
        <title>New Spironucleus salmonicida genome in near-complete chromosomes.</title>
        <authorList>
            <person name="Xu F."/>
            <person name="Kurt Z."/>
            <person name="Jimenez-Gonzalez A."/>
            <person name="Astvaldsson A."/>
            <person name="Andersson J.O."/>
            <person name="Svard S.G."/>
        </authorList>
    </citation>
    <scope>NUCLEOTIDE SEQUENCE</scope>
    <source>
        <strain evidence="3">ATCC 50377</strain>
    </source>
</reference>
<dbReference type="EMBL" id="KI546055">
    <property type="protein sequence ID" value="EST46953.1"/>
    <property type="molecule type" value="Genomic_DNA"/>
</dbReference>
<dbReference type="VEuPathDB" id="GiardiaDB:SS50377_27792"/>
<dbReference type="VEuPathDB" id="GiardiaDB:SS50377_27783"/>
<evidence type="ECO:0000313" key="4">
    <source>
        <dbReference type="EMBL" id="KAH0569822.1"/>
    </source>
</evidence>
<dbReference type="EMBL" id="AUWU02000008">
    <property type="protein sequence ID" value="KAH0569813.1"/>
    <property type="molecule type" value="Genomic_DNA"/>
</dbReference>
<proteinExistence type="predicted"/>
<keyword evidence="5" id="KW-1185">Reference proteome</keyword>
<reference evidence="2 3" key="1">
    <citation type="journal article" date="2014" name="PLoS Genet.">
        <title>The Genome of Spironucleus salmonicida Highlights a Fish Pathogen Adapted to Fluctuating Environments.</title>
        <authorList>
            <person name="Xu F."/>
            <person name="Jerlstrom-Hultqvist J."/>
            <person name="Einarsson E."/>
            <person name="Astvaldsson A."/>
            <person name="Svard S.G."/>
            <person name="Andersson J.O."/>
        </authorList>
    </citation>
    <scope>NUCLEOTIDE SEQUENCE</scope>
    <source>
        <strain evidence="3">ATCC 50377</strain>
    </source>
</reference>
<organism evidence="2">
    <name type="scientific">Spironucleus salmonicida</name>
    <dbReference type="NCBI Taxonomy" id="348837"/>
    <lineage>
        <taxon>Eukaryota</taxon>
        <taxon>Metamonada</taxon>
        <taxon>Diplomonadida</taxon>
        <taxon>Hexamitidae</taxon>
        <taxon>Hexamitinae</taxon>
        <taxon>Spironucleus</taxon>
    </lineage>
</organism>
<evidence type="ECO:0000313" key="2">
    <source>
        <dbReference type="EMBL" id="EST46953.1"/>
    </source>
</evidence>
<evidence type="ECO:0008006" key="6">
    <source>
        <dbReference type="Google" id="ProtNLM"/>
    </source>
</evidence>
<evidence type="ECO:0000313" key="3">
    <source>
        <dbReference type="EMBL" id="KAH0569813.1"/>
    </source>
</evidence>
<keyword evidence="1" id="KW-0732">Signal</keyword>
<evidence type="ECO:0000313" key="5">
    <source>
        <dbReference type="Proteomes" id="UP000018208"/>
    </source>
</evidence>
<accession>V6LRR5</accession>
<feature type="signal peptide" evidence="1">
    <location>
        <begin position="1"/>
        <end position="19"/>
    </location>
</feature>
<dbReference type="EMBL" id="AUWU02000008">
    <property type="protein sequence ID" value="KAH0569822.1"/>
    <property type="molecule type" value="Genomic_DNA"/>
</dbReference>
<dbReference type="Proteomes" id="UP000018208">
    <property type="component" value="Unassembled WGS sequence"/>
</dbReference>
<evidence type="ECO:0000256" key="1">
    <source>
        <dbReference type="SAM" id="SignalP"/>
    </source>
</evidence>
<dbReference type="AlphaFoldDB" id="V6LRR5"/>
<protein>
    <recommendedName>
        <fullName evidence="6">Secreted protein</fullName>
    </recommendedName>
</protein>
<name>V6LRR5_9EUKA</name>
<sequence length="85" mass="10140">MRCLCRFLFVWNLVTVQYAETLGFCGYLKSAVTRGMVSGMRCFWHYRLVYGVWEVVYMQSCTAFQRQAELLRSLNEWNKIIYNCS</sequence>
<feature type="chain" id="PRO_5004749199" description="Secreted protein" evidence="1">
    <location>
        <begin position="20"/>
        <end position="85"/>
    </location>
</feature>
<gene>
    <name evidence="2" type="ORF">SS50377_13012</name>
    <name evidence="3" type="ORF">SS50377_27783</name>
    <name evidence="4" type="ORF">SS50377_27792</name>
</gene>